<sequence>MDPDHHHWDPSANSVNSMAFEGFFYQMEARAQEGIELDQDTLNATLTLTNMQGSHFIGSELASPGVSLGTWSPDSFGMDIDVNLDAGMEDRYMDMDANMETNVSDASGKFFSIIVMPPNAGITNFLEWYATSWVHLSKSPEWVKVPDPSYTASFCYRSSVSSSPEQIQHERETQMNITVPPGVDPVWDTEKAC</sequence>
<protein>
    <submittedName>
        <fullName evidence="1">Uncharacterized protein</fullName>
    </submittedName>
</protein>
<name>A0A6A4GR54_9AGAR</name>
<gene>
    <name evidence="1" type="ORF">BT96DRAFT_1004403</name>
</gene>
<dbReference type="AlphaFoldDB" id="A0A6A4GR54"/>
<proteinExistence type="predicted"/>
<reference evidence="1" key="1">
    <citation type="journal article" date="2019" name="Environ. Microbiol.">
        <title>Fungal ecological strategies reflected in gene transcription - a case study of two litter decomposers.</title>
        <authorList>
            <person name="Barbi F."/>
            <person name="Kohler A."/>
            <person name="Barry K."/>
            <person name="Baskaran P."/>
            <person name="Daum C."/>
            <person name="Fauchery L."/>
            <person name="Ihrmark K."/>
            <person name="Kuo A."/>
            <person name="LaButti K."/>
            <person name="Lipzen A."/>
            <person name="Morin E."/>
            <person name="Grigoriev I.V."/>
            <person name="Henrissat B."/>
            <person name="Lindahl B."/>
            <person name="Martin F."/>
        </authorList>
    </citation>
    <scope>NUCLEOTIDE SEQUENCE</scope>
    <source>
        <strain evidence="1">JB14</strain>
    </source>
</reference>
<organism evidence="1 2">
    <name type="scientific">Gymnopus androsaceus JB14</name>
    <dbReference type="NCBI Taxonomy" id="1447944"/>
    <lineage>
        <taxon>Eukaryota</taxon>
        <taxon>Fungi</taxon>
        <taxon>Dikarya</taxon>
        <taxon>Basidiomycota</taxon>
        <taxon>Agaricomycotina</taxon>
        <taxon>Agaricomycetes</taxon>
        <taxon>Agaricomycetidae</taxon>
        <taxon>Agaricales</taxon>
        <taxon>Marasmiineae</taxon>
        <taxon>Omphalotaceae</taxon>
        <taxon>Gymnopus</taxon>
    </lineage>
</organism>
<dbReference type="Proteomes" id="UP000799118">
    <property type="component" value="Unassembled WGS sequence"/>
</dbReference>
<accession>A0A6A4GR54</accession>
<dbReference type="EMBL" id="ML769755">
    <property type="protein sequence ID" value="KAE9388221.1"/>
    <property type="molecule type" value="Genomic_DNA"/>
</dbReference>
<keyword evidence="2" id="KW-1185">Reference proteome</keyword>
<evidence type="ECO:0000313" key="2">
    <source>
        <dbReference type="Proteomes" id="UP000799118"/>
    </source>
</evidence>
<evidence type="ECO:0000313" key="1">
    <source>
        <dbReference type="EMBL" id="KAE9388221.1"/>
    </source>
</evidence>